<proteinExistence type="predicted"/>
<keyword evidence="2" id="KW-1185">Reference proteome</keyword>
<dbReference type="HOGENOM" id="CLU_195477_0_0_1"/>
<dbReference type="EMBL" id="KN837286">
    <property type="protein sequence ID" value="KIJ29246.1"/>
    <property type="molecule type" value="Genomic_DNA"/>
</dbReference>
<dbReference type="Gene3D" id="1.10.630.10">
    <property type="entry name" value="Cytochrome P450"/>
    <property type="match status" value="1"/>
</dbReference>
<dbReference type="Proteomes" id="UP000054279">
    <property type="component" value="Unassembled WGS sequence"/>
</dbReference>
<dbReference type="SUPFAM" id="SSF48264">
    <property type="entry name" value="Cytochrome P450"/>
    <property type="match status" value="1"/>
</dbReference>
<dbReference type="GO" id="GO:0016705">
    <property type="term" value="F:oxidoreductase activity, acting on paired donors, with incorporation or reduction of molecular oxygen"/>
    <property type="evidence" value="ECO:0007669"/>
    <property type="project" value="InterPro"/>
</dbReference>
<organism evidence="1 2">
    <name type="scientific">Sphaerobolus stellatus (strain SS14)</name>
    <dbReference type="NCBI Taxonomy" id="990650"/>
    <lineage>
        <taxon>Eukaryota</taxon>
        <taxon>Fungi</taxon>
        <taxon>Dikarya</taxon>
        <taxon>Basidiomycota</taxon>
        <taxon>Agaricomycotina</taxon>
        <taxon>Agaricomycetes</taxon>
        <taxon>Phallomycetidae</taxon>
        <taxon>Geastrales</taxon>
        <taxon>Sphaerobolaceae</taxon>
        <taxon>Sphaerobolus</taxon>
    </lineage>
</organism>
<dbReference type="InterPro" id="IPR036396">
    <property type="entry name" value="Cyt_P450_sf"/>
</dbReference>
<dbReference type="GO" id="GO:0005506">
    <property type="term" value="F:iron ion binding"/>
    <property type="evidence" value="ECO:0007669"/>
    <property type="project" value="InterPro"/>
</dbReference>
<evidence type="ECO:0000313" key="2">
    <source>
        <dbReference type="Proteomes" id="UP000054279"/>
    </source>
</evidence>
<accession>A0A0C9UVA4</accession>
<dbReference type="GO" id="GO:0004497">
    <property type="term" value="F:monooxygenase activity"/>
    <property type="evidence" value="ECO:0007669"/>
    <property type="project" value="InterPro"/>
</dbReference>
<sequence length="63" mass="6939">MDAFMQSLSGLSVAILLVYISLNVSKVPLPPGPRPLPFIGNLHQIPKHDPPAVYAKWRKKYGA</sequence>
<name>A0A0C9UVA4_SPHS4</name>
<protein>
    <submittedName>
        <fullName evidence="1">Unplaced genomic scaffold SPHSTscaffold_211, whole genome shotgun sequence</fullName>
    </submittedName>
</protein>
<gene>
    <name evidence="1" type="ORF">M422DRAFT_269321</name>
</gene>
<reference evidence="1 2" key="1">
    <citation type="submission" date="2014-06" db="EMBL/GenBank/DDBJ databases">
        <title>Evolutionary Origins and Diversification of the Mycorrhizal Mutualists.</title>
        <authorList>
            <consortium name="DOE Joint Genome Institute"/>
            <consortium name="Mycorrhizal Genomics Consortium"/>
            <person name="Kohler A."/>
            <person name="Kuo A."/>
            <person name="Nagy L.G."/>
            <person name="Floudas D."/>
            <person name="Copeland A."/>
            <person name="Barry K.W."/>
            <person name="Cichocki N."/>
            <person name="Veneault-Fourrey C."/>
            <person name="LaButti K."/>
            <person name="Lindquist E.A."/>
            <person name="Lipzen A."/>
            <person name="Lundell T."/>
            <person name="Morin E."/>
            <person name="Murat C."/>
            <person name="Riley R."/>
            <person name="Ohm R."/>
            <person name="Sun H."/>
            <person name="Tunlid A."/>
            <person name="Henrissat B."/>
            <person name="Grigoriev I.V."/>
            <person name="Hibbett D.S."/>
            <person name="Martin F."/>
        </authorList>
    </citation>
    <scope>NUCLEOTIDE SEQUENCE [LARGE SCALE GENOMIC DNA]</scope>
    <source>
        <strain evidence="1 2">SS14</strain>
    </source>
</reference>
<dbReference type="AlphaFoldDB" id="A0A0C9UVA4"/>
<dbReference type="GO" id="GO:0020037">
    <property type="term" value="F:heme binding"/>
    <property type="evidence" value="ECO:0007669"/>
    <property type="project" value="InterPro"/>
</dbReference>
<evidence type="ECO:0000313" key="1">
    <source>
        <dbReference type="EMBL" id="KIJ29246.1"/>
    </source>
</evidence>